<proteinExistence type="predicted"/>
<protein>
    <submittedName>
        <fullName evidence="1">Uncharacterized protein</fullName>
    </submittedName>
</protein>
<dbReference type="EMBL" id="FQ312002">
    <property type="protein sequence ID" value="CBW15368.1"/>
    <property type="molecule type" value="Genomic_DNA"/>
</dbReference>
<dbReference type="RefSeq" id="WP_005696515.1">
    <property type="nucleotide sequence ID" value="NC_015964.1"/>
</dbReference>
<accession>A0AB33QLZ6</accession>
<dbReference type="GeneID" id="93298017"/>
<evidence type="ECO:0000313" key="1">
    <source>
        <dbReference type="EMBL" id="CBW15368.1"/>
    </source>
</evidence>
<evidence type="ECO:0000313" key="2">
    <source>
        <dbReference type="Proteomes" id="UP000007052"/>
    </source>
</evidence>
<dbReference type="Proteomes" id="UP000007052">
    <property type="component" value="Chromosome"/>
</dbReference>
<dbReference type="AlphaFoldDB" id="A0AB33QLZ6"/>
<dbReference type="KEGG" id="hpr:PARA_12650"/>
<sequence>MKNITVKTTFTAIAALFFATSLYAIDMKSNEMSMTKAPMPMTKESMPMQNDKMAVLCSSCTKV</sequence>
<organism evidence="1 2">
    <name type="scientific">Haemophilus parainfluenzae (strain T3T1)</name>
    <dbReference type="NCBI Taxonomy" id="862965"/>
    <lineage>
        <taxon>Bacteria</taxon>
        <taxon>Pseudomonadati</taxon>
        <taxon>Pseudomonadota</taxon>
        <taxon>Gammaproteobacteria</taxon>
        <taxon>Pasteurellales</taxon>
        <taxon>Pasteurellaceae</taxon>
        <taxon>Haemophilus</taxon>
    </lineage>
</organism>
<name>A0AB33QLZ6_HAEP3</name>
<gene>
    <name evidence="1" type="ordered locus">PARA_12650</name>
</gene>
<reference evidence="2" key="1">
    <citation type="submission" date="2010-07" db="EMBL/GenBank/DDBJ databases">
        <title>The genome sequence of Haemophilus parainfluenzae T3T1.</title>
        <authorList>
            <person name="Crook D."/>
            <person name="Hood D."/>
            <person name="Moxon R."/>
            <person name="Parkhill J."/>
            <person name="Aslett M."/>
            <person name="Bentley S.D."/>
        </authorList>
    </citation>
    <scope>NUCLEOTIDE SEQUENCE [LARGE SCALE GENOMIC DNA]</scope>
    <source>
        <strain evidence="2">T3T1</strain>
    </source>
</reference>